<dbReference type="Gene3D" id="1.10.8.60">
    <property type="match status" value="1"/>
</dbReference>
<dbReference type="InterPro" id="IPR041627">
    <property type="entry name" value="AAA_lid_6"/>
</dbReference>
<dbReference type="InterPro" id="IPR003593">
    <property type="entry name" value="AAA+_ATPase"/>
</dbReference>
<dbReference type="PRINTS" id="PR00819">
    <property type="entry name" value="CBXCFQXSUPER"/>
</dbReference>
<keyword evidence="3" id="KW-0067">ATP-binding</keyword>
<dbReference type="EMBL" id="CP045798">
    <property type="protein sequence ID" value="QNB48294.1"/>
    <property type="molecule type" value="Genomic_DNA"/>
</dbReference>
<dbReference type="GO" id="GO:0016887">
    <property type="term" value="F:ATP hydrolysis activity"/>
    <property type="evidence" value="ECO:0007669"/>
    <property type="project" value="InterPro"/>
</dbReference>
<name>A0A7G6E890_THEFR</name>
<dbReference type="InterPro" id="IPR003959">
    <property type="entry name" value="ATPase_AAA_core"/>
</dbReference>
<dbReference type="Pfam" id="PF00004">
    <property type="entry name" value="AAA"/>
    <property type="match status" value="1"/>
</dbReference>
<dbReference type="KEGG" id="tfr:BR63_04450"/>
<dbReference type="SUPFAM" id="SSF52540">
    <property type="entry name" value="P-loop containing nucleoside triphosphate hydrolases"/>
    <property type="match status" value="1"/>
</dbReference>
<feature type="domain" description="AAA+ ATPase" evidence="4">
    <location>
        <begin position="97"/>
        <end position="233"/>
    </location>
</feature>
<dbReference type="FunFam" id="3.40.50.300:FF:000216">
    <property type="entry name" value="Type VII secretion ATPase EccA"/>
    <property type="match status" value="1"/>
</dbReference>
<dbReference type="InterPro" id="IPR050773">
    <property type="entry name" value="CbxX/CfxQ_RuBisCO_ESX"/>
</dbReference>
<dbReference type="AlphaFoldDB" id="A0A7G6E890"/>
<reference evidence="5 6" key="1">
    <citation type="journal article" date="2019" name="Front. Microbiol.">
        <title>Thermoanaerosceptrum fracticalcis gen. nov. sp. nov., a Novel Fumarate-Fermenting Microorganism From a Deep Fractured Carbonate Aquifer of the US Great Basin.</title>
        <authorList>
            <person name="Hamilton-Brehm S.D."/>
            <person name="Stewart L.E."/>
            <person name="Zavarin M."/>
            <person name="Caldwell M."/>
            <person name="Lawson P.A."/>
            <person name="Onstott T.C."/>
            <person name="Grzymski J."/>
            <person name="Neveux I."/>
            <person name="Lollar B.S."/>
            <person name="Russell C.E."/>
            <person name="Moser D.P."/>
        </authorList>
    </citation>
    <scope>NUCLEOTIDE SEQUENCE [LARGE SCALE GENOMIC DNA]</scope>
    <source>
        <strain evidence="5 6">DRI-13</strain>
    </source>
</reference>
<evidence type="ECO:0000256" key="2">
    <source>
        <dbReference type="ARBA" id="ARBA00022741"/>
    </source>
</evidence>
<gene>
    <name evidence="5" type="ORF">BR63_04450</name>
</gene>
<proteinExistence type="inferred from homology"/>
<organism evidence="5 6">
    <name type="scientific">Thermanaerosceptrum fracticalcis</name>
    <dbReference type="NCBI Taxonomy" id="1712410"/>
    <lineage>
        <taxon>Bacteria</taxon>
        <taxon>Bacillati</taxon>
        <taxon>Bacillota</taxon>
        <taxon>Clostridia</taxon>
        <taxon>Eubacteriales</taxon>
        <taxon>Peptococcaceae</taxon>
        <taxon>Thermanaerosceptrum</taxon>
    </lineage>
</organism>
<dbReference type="InterPro" id="IPR027417">
    <property type="entry name" value="P-loop_NTPase"/>
</dbReference>
<dbReference type="InterPro" id="IPR000641">
    <property type="entry name" value="CbxX/CfxQ"/>
</dbReference>
<dbReference type="Gene3D" id="3.40.50.300">
    <property type="entry name" value="P-loop containing nucleotide triphosphate hydrolases"/>
    <property type="match status" value="1"/>
</dbReference>
<sequence>MKLSFHPQKKNEPPELIVTKPAKATVKLSNLNMFKQLEKTPPVSEVELTRRKRVEGILQELDSLVGLDSVKKLIMEIQAFVEIQKRRAKENLITEPLVLHMIFRGNPGTGKTTVARIVGRLFKEMGILQKGHVIEVERADLVGEYIGHTALKTREQLKRALGGILFIDEAYSLARGGEKDFGKEAIDTMVKTMEDNKDNLILILAGYKQEMNWFLETNPGLRSRFPIHIDFPDYNIRELLAIAEQMLTKRQYKLSEDGKNELERLLTEKLAKSHEHSGNARLVRNFIEKALRQQAVRLVGESSLSREELIFIIASDIKLAAESL</sequence>
<evidence type="ECO:0000313" key="6">
    <source>
        <dbReference type="Proteomes" id="UP000515847"/>
    </source>
</evidence>
<dbReference type="Proteomes" id="UP000515847">
    <property type="component" value="Chromosome"/>
</dbReference>
<dbReference type="OrthoDB" id="9806903at2"/>
<dbReference type="GO" id="GO:0005524">
    <property type="term" value="F:ATP binding"/>
    <property type="evidence" value="ECO:0007669"/>
    <property type="project" value="UniProtKB-KW"/>
</dbReference>
<accession>A0A7G6E890</accession>
<dbReference type="CDD" id="cd00009">
    <property type="entry name" value="AAA"/>
    <property type="match status" value="1"/>
</dbReference>
<dbReference type="SMART" id="SM00382">
    <property type="entry name" value="AAA"/>
    <property type="match status" value="1"/>
</dbReference>
<evidence type="ECO:0000259" key="4">
    <source>
        <dbReference type="SMART" id="SM00382"/>
    </source>
</evidence>
<evidence type="ECO:0000256" key="1">
    <source>
        <dbReference type="ARBA" id="ARBA00010378"/>
    </source>
</evidence>
<keyword evidence="6" id="KW-1185">Reference proteome</keyword>
<dbReference type="PANTHER" id="PTHR43392">
    <property type="entry name" value="AAA-TYPE ATPASE FAMILY PROTEIN / ANKYRIN REPEAT FAMILY PROTEIN"/>
    <property type="match status" value="1"/>
</dbReference>
<keyword evidence="2" id="KW-0547">Nucleotide-binding</keyword>
<dbReference type="PANTHER" id="PTHR43392:SF2">
    <property type="entry name" value="AAA-TYPE ATPASE FAMILY PROTEIN _ ANKYRIN REPEAT FAMILY PROTEIN"/>
    <property type="match status" value="1"/>
</dbReference>
<dbReference type="Pfam" id="PF17866">
    <property type="entry name" value="AAA_lid_6"/>
    <property type="match status" value="1"/>
</dbReference>
<evidence type="ECO:0000313" key="5">
    <source>
        <dbReference type="EMBL" id="QNB48294.1"/>
    </source>
</evidence>
<protein>
    <submittedName>
        <fullName evidence="5">AAA family ATPase</fullName>
    </submittedName>
</protein>
<evidence type="ECO:0000256" key="3">
    <source>
        <dbReference type="ARBA" id="ARBA00022840"/>
    </source>
</evidence>
<comment type="similarity">
    <text evidence="1">Belongs to the CbxX/CfxQ family.</text>
</comment>